<sequence>MCDWRRRNGGDGSISAASSSLIPVLVTGIKPAQVLGLKGLLPLHESRVGRFPVTSTGMREGEAGGLAKQNRPEGPGG</sequence>
<protein>
    <submittedName>
        <fullName evidence="2">Uncharacterized protein</fullName>
    </submittedName>
</protein>
<evidence type="ECO:0000313" key="3">
    <source>
        <dbReference type="Proteomes" id="UP000191897"/>
    </source>
</evidence>
<proteinExistence type="predicted"/>
<gene>
    <name evidence="2" type="ORF">AGR4C_Cc80485</name>
</gene>
<dbReference type="Proteomes" id="UP000191897">
    <property type="component" value="Unassembled WGS sequence"/>
</dbReference>
<name>A0A1S7QTE1_AGRTU</name>
<evidence type="ECO:0000256" key="1">
    <source>
        <dbReference type="SAM" id="MobiDB-lite"/>
    </source>
</evidence>
<reference evidence="2 3" key="1">
    <citation type="submission" date="2016-01" db="EMBL/GenBank/DDBJ databases">
        <authorList>
            <person name="Oliw E.H."/>
        </authorList>
    </citation>
    <scope>NUCLEOTIDE SEQUENCE [LARGE SCALE GENOMIC DNA]</scope>
    <source>
        <strain evidence="2 3">Kerr 14</strain>
    </source>
</reference>
<dbReference type="EMBL" id="FBWC01000017">
    <property type="protein sequence ID" value="CUX41537.1"/>
    <property type="molecule type" value="Genomic_DNA"/>
</dbReference>
<accession>A0A1S7QTE1</accession>
<evidence type="ECO:0000313" key="2">
    <source>
        <dbReference type="EMBL" id="CUX41537.1"/>
    </source>
</evidence>
<organism evidence="2 3">
    <name type="scientific">Agrobacterium tumefaciens str. Kerr 14</name>
    <dbReference type="NCBI Taxonomy" id="1183424"/>
    <lineage>
        <taxon>Bacteria</taxon>
        <taxon>Pseudomonadati</taxon>
        <taxon>Pseudomonadota</taxon>
        <taxon>Alphaproteobacteria</taxon>
        <taxon>Hyphomicrobiales</taxon>
        <taxon>Rhizobiaceae</taxon>
        <taxon>Rhizobium/Agrobacterium group</taxon>
        <taxon>Agrobacterium</taxon>
        <taxon>Agrobacterium tumefaciens complex</taxon>
    </lineage>
</organism>
<feature type="region of interest" description="Disordered" evidence="1">
    <location>
        <begin position="52"/>
        <end position="77"/>
    </location>
</feature>
<dbReference type="AlphaFoldDB" id="A0A1S7QTE1"/>